<dbReference type="EMBL" id="ABJB010904078">
    <property type="status" value="NOT_ANNOTATED_CDS"/>
    <property type="molecule type" value="Genomic_DNA"/>
</dbReference>
<evidence type="ECO:0000256" key="1">
    <source>
        <dbReference type="ARBA" id="ARBA00008243"/>
    </source>
</evidence>
<dbReference type="Gene3D" id="3.30.470.20">
    <property type="entry name" value="ATP-grasp fold, B domain"/>
    <property type="match status" value="1"/>
</dbReference>
<dbReference type="OrthoDB" id="10249572at2759"/>
<dbReference type="Pfam" id="PF02750">
    <property type="entry name" value="Synapsin_C"/>
    <property type="match status" value="1"/>
</dbReference>
<dbReference type="InterPro" id="IPR001359">
    <property type="entry name" value="Synapsin"/>
</dbReference>
<dbReference type="EMBL" id="ABJB010040942">
    <property type="status" value="NOT_ANNOTATED_CDS"/>
    <property type="molecule type" value="Genomic_DNA"/>
</dbReference>
<evidence type="ECO:0000256" key="5">
    <source>
        <dbReference type="SAM" id="MobiDB-lite"/>
    </source>
</evidence>
<feature type="domain" description="Synapsin ATP-binding" evidence="6">
    <location>
        <begin position="1"/>
        <end position="158"/>
    </location>
</feature>
<keyword evidence="8" id="KW-1185">Reference proteome</keyword>
<evidence type="ECO:0000259" key="6">
    <source>
        <dbReference type="Pfam" id="PF02750"/>
    </source>
</evidence>
<dbReference type="HOGENOM" id="CLU_010582_2_1_1"/>
<dbReference type="PANTHER" id="PTHR10841">
    <property type="entry name" value="SYNAPSIN"/>
    <property type="match status" value="1"/>
</dbReference>
<keyword evidence="2" id="KW-0597">Phosphoprotein</keyword>
<evidence type="ECO:0000256" key="2">
    <source>
        <dbReference type="ARBA" id="ARBA00022553"/>
    </source>
</evidence>
<reference evidence="8" key="1">
    <citation type="submission" date="2008-03" db="EMBL/GenBank/DDBJ databases">
        <title>Annotation of Ixodes scapularis.</title>
        <authorList>
            <consortium name="Ixodes scapularis Genome Project Consortium"/>
            <person name="Caler E."/>
            <person name="Hannick L.I."/>
            <person name="Bidwell S."/>
            <person name="Joardar V."/>
            <person name="Thiagarajan M."/>
            <person name="Amedeo P."/>
            <person name="Galinsky K.J."/>
            <person name="Schobel S."/>
            <person name="Inman J."/>
            <person name="Hostetler J."/>
            <person name="Miller J."/>
            <person name="Hammond M."/>
            <person name="Megy K."/>
            <person name="Lawson D."/>
            <person name="Kodira C."/>
            <person name="Sutton G."/>
            <person name="Meyer J."/>
            <person name="Hill C.A."/>
            <person name="Birren B."/>
            <person name="Nene V."/>
            <person name="Collins F."/>
            <person name="Alarcon-Chaidez F."/>
            <person name="Wikel S."/>
            <person name="Strausberg R."/>
        </authorList>
    </citation>
    <scope>NUCLEOTIDE SEQUENCE [LARGE SCALE GENOMIC DNA]</scope>
    <source>
        <strain evidence="8">Wikel</strain>
    </source>
</reference>
<dbReference type="VEuPathDB" id="VectorBase:ISCW005741"/>
<proteinExistence type="evidence at protein level"/>
<organism evidence="7 8">
    <name type="scientific">Ixodes scapularis</name>
    <name type="common">Black-legged tick</name>
    <name type="synonym">Deer tick</name>
    <dbReference type="NCBI Taxonomy" id="6945"/>
    <lineage>
        <taxon>Eukaryota</taxon>
        <taxon>Metazoa</taxon>
        <taxon>Ecdysozoa</taxon>
        <taxon>Arthropoda</taxon>
        <taxon>Chelicerata</taxon>
        <taxon>Arachnida</taxon>
        <taxon>Acari</taxon>
        <taxon>Parasitiformes</taxon>
        <taxon>Ixodida</taxon>
        <taxon>Ixodoidea</taxon>
        <taxon>Ixodidae</taxon>
        <taxon>Ixodinae</taxon>
        <taxon>Ixodes</taxon>
    </lineage>
</organism>
<dbReference type="PRINTS" id="PR01368">
    <property type="entry name" value="SYNAPSIN"/>
</dbReference>
<dbReference type="PANTHER" id="PTHR10841:SF17">
    <property type="entry name" value="SYNAPSIN"/>
    <property type="match status" value="1"/>
</dbReference>
<evidence type="ECO:0000256" key="3">
    <source>
        <dbReference type="ARBA" id="ARBA00023018"/>
    </source>
</evidence>
<dbReference type="VEuPathDB" id="VectorBase:ISCI005741"/>
<dbReference type="STRING" id="6945.B7PLM2"/>
<sequence>MTANKFPCVVKVGHAHGGLGKMKVENNQDFQEVASVVALTGSYCVVEPLVDTRCDLHVQKIGTSYKAFVRKSISGNWKANIGSAILEQVPMTERYKQWVDAVSELFGGLDICAVEAIQGKDGREYITEANDSAMQLLGETQEEDRRLIAELVLQRMQQYCRPPGTAPPKLTPQVAPLSSVPHCQRGRRRRDRASSVPQSVGGPPSGPPPGPPPQPRGPMPTDPQRLQRGSSGAGNPPPPPQRPQGGPASLFRRESQSSEKSEDPDDTMRNLRKTFAGIFGDM</sequence>
<evidence type="ECO:0007829" key="9">
    <source>
        <dbReference type="PeptideAtlas" id="A0A1S4KXF4"/>
    </source>
</evidence>
<reference evidence="7" key="2">
    <citation type="submission" date="2020-05" db="UniProtKB">
        <authorList>
            <consortium name="EnsemblMetazoa"/>
        </authorList>
    </citation>
    <scope>IDENTIFICATION</scope>
    <source>
        <strain evidence="7">wikel</strain>
    </source>
</reference>
<accession>A0A1S4KXF4</accession>
<dbReference type="SUPFAM" id="SSF56059">
    <property type="entry name" value="Glutathione synthetase ATP-binding domain-like"/>
    <property type="match status" value="1"/>
</dbReference>
<name>A0A1S4KXF4_IXOSC</name>
<dbReference type="Proteomes" id="UP000001555">
    <property type="component" value="Unassembled WGS sequence"/>
</dbReference>
<feature type="region of interest" description="Disordered" evidence="5">
    <location>
        <begin position="160"/>
        <end position="282"/>
    </location>
</feature>
<comment type="subcellular location">
    <subcellularLocation>
        <location evidence="4">Synapse</location>
    </subcellularLocation>
</comment>
<dbReference type="PaxDb" id="6945-B7PLM2"/>
<evidence type="ECO:0000256" key="4">
    <source>
        <dbReference type="ARBA" id="ARBA00034103"/>
    </source>
</evidence>
<feature type="compositionally biased region" description="Basic and acidic residues" evidence="5">
    <location>
        <begin position="251"/>
        <end position="269"/>
    </location>
</feature>
<dbReference type="VEuPathDB" id="VectorBase:ISCP_006859"/>
<keyword evidence="3" id="KW-0770">Synapse</keyword>
<protein>
    <submittedName>
        <fullName evidence="7">Synapsin, putative</fullName>
    </submittedName>
</protein>
<feature type="compositionally biased region" description="Pro residues" evidence="5">
    <location>
        <begin position="204"/>
        <end position="221"/>
    </location>
</feature>
<dbReference type="InterPro" id="IPR020898">
    <property type="entry name" value="Synapsin_ATP-bd_dom"/>
</dbReference>
<evidence type="ECO:0000313" key="8">
    <source>
        <dbReference type="Proteomes" id="UP000001555"/>
    </source>
</evidence>
<evidence type="ECO:0000313" key="7">
    <source>
        <dbReference type="EnsemblMetazoa" id="ISCW005741-PA"/>
    </source>
</evidence>
<keyword evidence="9" id="KW-1267">Proteomics identification</keyword>
<dbReference type="EnsemblMetazoa" id="ISCW005741-RA">
    <property type="protein sequence ID" value="ISCW005741-PA"/>
    <property type="gene ID" value="ISCW005741"/>
</dbReference>
<comment type="similarity">
    <text evidence="1">Belongs to the synapsin family.</text>
</comment>